<dbReference type="InterPro" id="IPR029063">
    <property type="entry name" value="SAM-dependent_MTases_sf"/>
</dbReference>
<proteinExistence type="predicted"/>
<dbReference type="Proteomes" id="UP000494106">
    <property type="component" value="Unassembled WGS sequence"/>
</dbReference>
<name>A0A8S0YU98_ARCPL</name>
<evidence type="ECO:0000259" key="1">
    <source>
        <dbReference type="Pfam" id="PF13847"/>
    </source>
</evidence>
<dbReference type="PANTHER" id="PTHR43861:SF1">
    <property type="entry name" value="TRANS-ACONITATE 2-METHYLTRANSFERASE"/>
    <property type="match status" value="1"/>
</dbReference>
<dbReference type="CDD" id="cd02440">
    <property type="entry name" value="AdoMet_MTases"/>
    <property type="match status" value="1"/>
</dbReference>
<accession>A0A8S0YU98</accession>
<dbReference type="PANTHER" id="PTHR43861">
    <property type="entry name" value="TRANS-ACONITATE 2-METHYLTRANSFERASE-RELATED"/>
    <property type="match status" value="1"/>
</dbReference>
<evidence type="ECO:0000313" key="4">
    <source>
        <dbReference type="Proteomes" id="UP000494106"/>
    </source>
</evidence>
<dbReference type="Proteomes" id="UP000494256">
    <property type="component" value="Unassembled WGS sequence"/>
</dbReference>
<evidence type="ECO:0000313" key="5">
    <source>
        <dbReference type="Proteomes" id="UP000494256"/>
    </source>
</evidence>
<organism evidence="2 4">
    <name type="scientific">Arctia plantaginis</name>
    <name type="common">Wood tiger moth</name>
    <name type="synonym">Phalaena plantaginis</name>
    <dbReference type="NCBI Taxonomy" id="874455"/>
    <lineage>
        <taxon>Eukaryota</taxon>
        <taxon>Metazoa</taxon>
        <taxon>Ecdysozoa</taxon>
        <taxon>Arthropoda</taxon>
        <taxon>Hexapoda</taxon>
        <taxon>Insecta</taxon>
        <taxon>Pterygota</taxon>
        <taxon>Neoptera</taxon>
        <taxon>Endopterygota</taxon>
        <taxon>Lepidoptera</taxon>
        <taxon>Glossata</taxon>
        <taxon>Ditrysia</taxon>
        <taxon>Noctuoidea</taxon>
        <taxon>Erebidae</taxon>
        <taxon>Arctiinae</taxon>
        <taxon>Arctia</taxon>
    </lineage>
</organism>
<keyword evidence="4" id="KW-1185">Reference proteome</keyword>
<dbReference type="OrthoDB" id="8300214at2759"/>
<dbReference type="SUPFAM" id="SSF53335">
    <property type="entry name" value="S-adenosyl-L-methionine-dependent methyltransferases"/>
    <property type="match status" value="1"/>
</dbReference>
<reference evidence="4 5" key="1">
    <citation type="submission" date="2020-04" db="EMBL/GenBank/DDBJ databases">
        <authorList>
            <person name="Wallbank WR R."/>
            <person name="Pardo Diaz C."/>
            <person name="Kozak K."/>
            <person name="Martin S."/>
            <person name="Jiggins C."/>
            <person name="Moest M."/>
            <person name="Warren A I."/>
            <person name="Byers J.R.P. K."/>
            <person name="Montejo-Kovacevich G."/>
            <person name="Yen C E."/>
        </authorList>
    </citation>
    <scope>NUCLEOTIDE SEQUENCE [LARGE SCALE GENOMIC DNA]</scope>
</reference>
<gene>
    <name evidence="3" type="ORF">APLA_LOCUS12224</name>
    <name evidence="2" type="ORF">APLA_LOCUS1565</name>
</gene>
<dbReference type="Pfam" id="PF13847">
    <property type="entry name" value="Methyltransf_31"/>
    <property type="match status" value="1"/>
</dbReference>
<evidence type="ECO:0000313" key="3">
    <source>
        <dbReference type="EMBL" id="CAB3247933.1"/>
    </source>
</evidence>
<evidence type="ECO:0000313" key="2">
    <source>
        <dbReference type="EMBL" id="CAB3223288.1"/>
    </source>
</evidence>
<protein>
    <recommendedName>
        <fullName evidence="1">Methyltransferase domain-containing protein</fullName>
    </recommendedName>
</protein>
<dbReference type="AlphaFoldDB" id="A0A8S0YU98"/>
<dbReference type="InterPro" id="IPR025714">
    <property type="entry name" value="Methyltranfer_dom"/>
</dbReference>
<feature type="domain" description="Methyltransferase" evidence="1">
    <location>
        <begin position="33"/>
        <end position="141"/>
    </location>
</feature>
<sequence>MNNPELYQECNIIQKTDALSSLKKYASKLKWKKNNNKVVDLGCGDGSVTNILMEFLPTDYQLLGCDISENMVMYASNHHRNERTSFTLLDISGHLPKRMRGYFDHVFSFYALNWVADQKKAFENIFNLLDYDGQCLLTLAGYHTIHDVYRILSRNSKWSTWINDVEKYISPYHDSENPDASIMKLMQAIGFVDCHVECRDMVFSYENEDIMRKHTLAVNPFRIPAELHDDFIVDYIQALKDIAISRNAKTEISSKGFTLYYKLLILYGRKPTISEI</sequence>
<dbReference type="EMBL" id="CADEBD010000337">
    <property type="protein sequence ID" value="CAB3247933.1"/>
    <property type="molecule type" value="Genomic_DNA"/>
</dbReference>
<dbReference type="Gene3D" id="3.40.50.150">
    <property type="entry name" value="Vaccinia Virus protein VP39"/>
    <property type="match status" value="1"/>
</dbReference>
<comment type="caution">
    <text evidence="2">The sequence shown here is derived from an EMBL/GenBank/DDBJ whole genome shotgun (WGS) entry which is preliminary data.</text>
</comment>
<dbReference type="EMBL" id="CADEBC010000135">
    <property type="protein sequence ID" value="CAB3223288.1"/>
    <property type="molecule type" value="Genomic_DNA"/>
</dbReference>